<gene>
    <name evidence="2" type="ORF">V8247_05505</name>
</gene>
<evidence type="ECO:0008006" key="4">
    <source>
        <dbReference type="Google" id="ProtNLM"/>
    </source>
</evidence>
<dbReference type="RefSeq" id="WP_338736842.1">
    <property type="nucleotide sequence ID" value="NZ_CP146612.1"/>
</dbReference>
<name>A0ABZ2J1C6_9CHLR</name>
<keyword evidence="3" id="KW-1185">Reference proteome</keyword>
<proteinExistence type="predicted"/>
<keyword evidence="1" id="KW-0732">Signal</keyword>
<reference evidence="2 3" key="1">
    <citation type="submission" date="2024-03" db="EMBL/GenBank/DDBJ databases">
        <title>A Dehalogenimonas Isolated from Estuarine Sediments Dihaloeliminates Chlorinated Alkanes.</title>
        <authorList>
            <person name="Yang Y."/>
            <person name="Wang H."/>
        </authorList>
    </citation>
    <scope>NUCLEOTIDE SEQUENCE [LARGE SCALE GENOMIC DNA]</scope>
    <source>
        <strain evidence="2 3">W</strain>
    </source>
</reference>
<dbReference type="EMBL" id="CP146612">
    <property type="protein sequence ID" value="WWX24725.1"/>
    <property type="molecule type" value="Genomic_DNA"/>
</dbReference>
<evidence type="ECO:0000313" key="3">
    <source>
        <dbReference type="Proteomes" id="UP001375370"/>
    </source>
</evidence>
<feature type="signal peptide" evidence="1">
    <location>
        <begin position="1"/>
        <end position="27"/>
    </location>
</feature>
<organism evidence="2 3">
    <name type="scientific">Candidatus Dehalogenimonas loeffleri</name>
    <dbReference type="NCBI Taxonomy" id="3127115"/>
    <lineage>
        <taxon>Bacteria</taxon>
        <taxon>Bacillati</taxon>
        <taxon>Chloroflexota</taxon>
        <taxon>Dehalococcoidia</taxon>
        <taxon>Dehalococcoidales</taxon>
        <taxon>Dehalococcoidaceae</taxon>
        <taxon>Dehalogenimonas</taxon>
    </lineage>
</organism>
<protein>
    <recommendedName>
        <fullName evidence="4">HEAT repeat domain-containing protein</fullName>
    </recommendedName>
</protein>
<accession>A0ABZ2J1C6</accession>
<evidence type="ECO:0000313" key="2">
    <source>
        <dbReference type="EMBL" id="WWX24725.1"/>
    </source>
</evidence>
<dbReference type="Proteomes" id="UP001375370">
    <property type="component" value="Chromosome"/>
</dbReference>
<feature type="chain" id="PRO_5046331664" description="HEAT repeat domain-containing protein" evidence="1">
    <location>
        <begin position="28"/>
        <end position="204"/>
    </location>
</feature>
<evidence type="ECO:0000256" key="1">
    <source>
        <dbReference type="SAM" id="SignalP"/>
    </source>
</evidence>
<sequence length="204" mass="23273">MNKHIIRFVALTLALAALTFGAVTTFAADAPPANERAASNVEVTLEQITERILQMENRDRVVALLDRLVDNDRITQGQANQILKAWDDAHPDWKPLIERLTDRILQMENRDRVVALLDRLVDNDRITQGQANQILKAWDDAHPDWKPLIERLTDRILQMENRDRVVALQDRLVDNDRITQGQANQILKAWDDAHPGWTPPVSTG</sequence>